<dbReference type="GO" id="GO:0008270">
    <property type="term" value="F:zinc ion binding"/>
    <property type="evidence" value="ECO:0007669"/>
    <property type="project" value="UniProtKB-KW"/>
</dbReference>
<name>A0A9P5PKL4_9AGAR</name>
<protein>
    <recommendedName>
        <fullName evidence="5">MYND-type domain-containing protein</fullName>
    </recommendedName>
</protein>
<keyword evidence="3" id="KW-0862">Zinc</keyword>
<evidence type="ECO:0000256" key="3">
    <source>
        <dbReference type="ARBA" id="ARBA00022833"/>
    </source>
</evidence>
<comment type="caution">
    <text evidence="6">The sequence shown here is derived from an EMBL/GenBank/DDBJ whole genome shotgun (WGS) entry which is preliminary data.</text>
</comment>
<organism evidence="6 7">
    <name type="scientific">Rhodocollybia butyracea</name>
    <dbReference type="NCBI Taxonomy" id="206335"/>
    <lineage>
        <taxon>Eukaryota</taxon>
        <taxon>Fungi</taxon>
        <taxon>Dikarya</taxon>
        <taxon>Basidiomycota</taxon>
        <taxon>Agaricomycotina</taxon>
        <taxon>Agaricomycetes</taxon>
        <taxon>Agaricomycetidae</taxon>
        <taxon>Agaricales</taxon>
        <taxon>Marasmiineae</taxon>
        <taxon>Omphalotaceae</taxon>
        <taxon>Rhodocollybia</taxon>
    </lineage>
</organism>
<dbReference type="Pfam" id="PF01753">
    <property type="entry name" value="zf-MYND"/>
    <property type="match status" value="1"/>
</dbReference>
<accession>A0A9P5PKL4</accession>
<sequence length="459" mass="51482">MDSNILIGSFMFCRHGYQLSVAFPDLDEDDFLDRPVISYVLQSLATETKSSRPTERIFECREHHTTDCQTCFDWAKVAIDHMKGQTKTKNSKVIPISSPTTRLPEHAIEKKFRSAIDASQTFSKHIEHPPFNPSSLPLWSKKTSTKTLLDLFKRGNMEEAVANAHARSEGKENAWDLYENTFSDLRQTVMSLANGFDSGAKTAIVQDKDTSYAVCMRVVEVRTLPSGVPVMIIMYFRGARDAPANDTIAWAEEVLNASRVNQTRTLQIVASPEEQKLLLSVLNMNARRISSDYSPKRLGSEGPFRLSFLLPIAPLSQQDVGKLMNHSGCVVCGKKTASKCSRCLSAEYCGTDCQYSHWKEHKTMCNSLKGAEWVTVTFSTAPTDIPNIHGDNPFLVKIQKGGSMMIYDRTRSMQVYLCSDVDQEGYGKAMAQMSTGFNGLKVYRWAKRTGEMTLSDPLW</sequence>
<gene>
    <name evidence="6" type="ORF">BDP27DRAFT_1332609</name>
</gene>
<proteinExistence type="predicted"/>
<dbReference type="PROSITE" id="PS50865">
    <property type="entry name" value="ZF_MYND_2"/>
    <property type="match status" value="1"/>
</dbReference>
<dbReference type="GO" id="GO:0000981">
    <property type="term" value="F:DNA-binding transcription factor activity, RNA polymerase II-specific"/>
    <property type="evidence" value="ECO:0007669"/>
    <property type="project" value="TreeGrafter"/>
</dbReference>
<evidence type="ECO:0000256" key="2">
    <source>
        <dbReference type="ARBA" id="ARBA00022771"/>
    </source>
</evidence>
<dbReference type="InterPro" id="IPR002893">
    <property type="entry name" value="Znf_MYND"/>
</dbReference>
<dbReference type="OrthoDB" id="341421at2759"/>
<evidence type="ECO:0000256" key="4">
    <source>
        <dbReference type="PROSITE-ProRule" id="PRU00134"/>
    </source>
</evidence>
<dbReference type="PANTHER" id="PTHR10237">
    <property type="entry name" value="DEFORMED EPIDERMAL AUTOREGULATORY FACTOR 1 HOMOLOG SUPPRESSIN"/>
    <property type="match status" value="1"/>
</dbReference>
<dbReference type="Gene3D" id="6.10.140.2220">
    <property type="match status" value="1"/>
</dbReference>
<dbReference type="AlphaFoldDB" id="A0A9P5PKL4"/>
<dbReference type="Proteomes" id="UP000772434">
    <property type="component" value="Unassembled WGS sequence"/>
</dbReference>
<evidence type="ECO:0000313" key="7">
    <source>
        <dbReference type="Proteomes" id="UP000772434"/>
    </source>
</evidence>
<dbReference type="EMBL" id="JADNRY010000110">
    <property type="protein sequence ID" value="KAF9065036.1"/>
    <property type="molecule type" value="Genomic_DNA"/>
</dbReference>
<evidence type="ECO:0000313" key="6">
    <source>
        <dbReference type="EMBL" id="KAF9065036.1"/>
    </source>
</evidence>
<keyword evidence="2 4" id="KW-0863">Zinc-finger</keyword>
<dbReference type="SUPFAM" id="SSF144232">
    <property type="entry name" value="HIT/MYND zinc finger-like"/>
    <property type="match status" value="1"/>
</dbReference>
<dbReference type="InterPro" id="IPR024119">
    <property type="entry name" value="TF_DEAF-1"/>
</dbReference>
<evidence type="ECO:0000256" key="1">
    <source>
        <dbReference type="ARBA" id="ARBA00022723"/>
    </source>
</evidence>
<keyword evidence="7" id="KW-1185">Reference proteome</keyword>
<reference evidence="6" key="1">
    <citation type="submission" date="2020-11" db="EMBL/GenBank/DDBJ databases">
        <authorList>
            <consortium name="DOE Joint Genome Institute"/>
            <person name="Ahrendt S."/>
            <person name="Riley R."/>
            <person name="Andreopoulos W."/>
            <person name="Labutti K."/>
            <person name="Pangilinan J."/>
            <person name="Ruiz-Duenas F.J."/>
            <person name="Barrasa J.M."/>
            <person name="Sanchez-Garcia M."/>
            <person name="Camarero S."/>
            <person name="Miyauchi S."/>
            <person name="Serrano A."/>
            <person name="Linde D."/>
            <person name="Babiker R."/>
            <person name="Drula E."/>
            <person name="Ayuso-Fernandez I."/>
            <person name="Pacheco R."/>
            <person name="Padilla G."/>
            <person name="Ferreira P."/>
            <person name="Barriuso J."/>
            <person name="Kellner H."/>
            <person name="Castanera R."/>
            <person name="Alfaro M."/>
            <person name="Ramirez L."/>
            <person name="Pisabarro A.G."/>
            <person name="Kuo A."/>
            <person name="Tritt A."/>
            <person name="Lipzen A."/>
            <person name="He G."/>
            <person name="Yan M."/>
            <person name="Ng V."/>
            <person name="Cullen D."/>
            <person name="Martin F."/>
            <person name="Rosso M.-N."/>
            <person name="Henrissat B."/>
            <person name="Hibbett D."/>
            <person name="Martinez A.T."/>
            <person name="Grigoriev I.V."/>
        </authorList>
    </citation>
    <scope>NUCLEOTIDE SEQUENCE</scope>
    <source>
        <strain evidence="6">AH 40177</strain>
    </source>
</reference>
<dbReference type="GO" id="GO:0005634">
    <property type="term" value="C:nucleus"/>
    <property type="evidence" value="ECO:0007669"/>
    <property type="project" value="TreeGrafter"/>
</dbReference>
<feature type="domain" description="MYND-type" evidence="5">
    <location>
        <begin position="329"/>
        <end position="365"/>
    </location>
</feature>
<keyword evidence="1" id="KW-0479">Metal-binding</keyword>
<dbReference type="PANTHER" id="PTHR10237:SF14">
    <property type="entry name" value="MYND-TYPE DOMAIN-CONTAINING PROTEIN"/>
    <property type="match status" value="1"/>
</dbReference>
<evidence type="ECO:0000259" key="5">
    <source>
        <dbReference type="PROSITE" id="PS50865"/>
    </source>
</evidence>